<protein>
    <submittedName>
        <fullName evidence="1">Uncharacterized protein</fullName>
    </submittedName>
</protein>
<dbReference type="AlphaFoldDB" id="A0A8H4RRT3"/>
<organism evidence="1 2">
    <name type="scientific">Cudoniella acicularis</name>
    <dbReference type="NCBI Taxonomy" id="354080"/>
    <lineage>
        <taxon>Eukaryota</taxon>
        <taxon>Fungi</taxon>
        <taxon>Dikarya</taxon>
        <taxon>Ascomycota</taxon>
        <taxon>Pezizomycotina</taxon>
        <taxon>Leotiomycetes</taxon>
        <taxon>Helotiales</taxon>
        <taxon>Tricladiaceae</taxon>
        <taxon>Cudoniella</taxon>
    </lineage>
</organism>
<reference evidence="1 2" key="1">
    <citation type="submission" date="2020-03" db="EMBL/GenBank/DDBJ databases">
        <title>Draft Genome Sequence of Cudoniella acicularis.</title>
        <authorList>
            <person name="Buettner E."/>
            <person name="Kellner H."/>
        </authorList>
    </citation>
    <scope>NUCLEOTIDE SEQUENCE [LARGE SCALE GENOMIC DNA]</scope>
    <source>
        <strain evidence="1 2">DSM 108380</strain>
    </source>
</reference>
<dbReference type="Proteomes" id="UP000566819">
    <property type="component" value="Unassembled WGS sequence"/>
</dbReference>
<evidence type="ECO:0000313" key="1">
    <source>
        <dbReference type="EMBL" id="KAF4634463.1"/>
    </source>
</evidence>
<gene>
    <name evidence="1" type="ORF">G7Y89_g3645</name>
</gene>
<accession>A0A8H4RRT3</accession>
<comment type="caution">
    <text evidence="1">The sequence shown here is derived from an EMBL/GenBank/DDBJ whole genome shotgun (WGS) entry which is preliminary data.</text>
</comment>
<dbReference type="EMBL" id="JAAMPI010000183">
    <property type="protein sequence ID" value="KAF4634463.1"/>
    <property type="molecule type" value="Genomic_DNA"/>
</dbReference>
<name>A0A8H4RRT3_9HELO</name>
<sequence>MFNENLDQYKNFGIAFHPSAVERLLSADIRHLRASNHKNQDLFHIKNTIRYIGFCKDTDEINEKSSAPIDHAQMDAAYLRLLMKKYKKYEPKRREVPAGVGKEEDARYEKLRLKVLRDAAWVAWVGEINDDDGEDGEDVEMADGDDIEAGDAGLRRRLRKCENSYRKLTTSDVSSLSLHHTTHKTSTYVLGYLFESSESLQHLINRKARNTSEN</sequence>
<proteinExistence type="predicted"/>
<keyword evidence="2" id="KW-1185">Reference proteome</keyword>
<evidence type="ECO:0000313" key="2">
    <source>
        <dbReference type="Proteomes" id="UP000566819"/>
    </source>
</evidence>